<protein>
    <recommendedName>
        <fullName evidence="4">Peptidyl-prolyl cis-trans isomerase C</fullName>
    </recommendedName>
    <alternativeName>
        <fullName evidence="6">Parvulin</fullName>
    </alternativeName>
    <alternativeName>
        <fullName evidence="5">Rotamase C</fullName>
    </alternativeName>
</protein>
<evidence type="ECO:0000256" key="1">
    <source>
        <dbReference type="ARBA" id="ARBA00004496"/>
    </source>
</evidence>
<proteinExistence type="inferred from homology"/>
<evidence type="ECO:0000259" key="9">
    <source>
        <dbReference type="PROSITE" id="PS50198"/>
    </source>
</evidence>
<dbReference type="InterPro" id="IPR046357">
    <property type="entry name" value="PPIase_dom_sf"/>
</dbReference>
<evidence type="ECO:0000313" key="10">
    <source>
        <dbReference type="EMBL" id="AXA36164.1"/>
    </source>
</evidence>
<evidence type="ECO:0000256" key="2">
    <source>
        <dbReference type="ARBA" id="ARBA00007656"/>
    </source>
</evidence>
<dbReference type="PANTHER" id="PTHR43629">
    <property type="entry name" value="PEPTIDYL-PROLYL CIS-TRANS ISOMERASE"/>
    <property type="match status" value="1"/>
</dbReference>
<feature type="domain" description="PpiC" evidence="9">
    <location>
        <begin position="2"/>
        <end position="91"/>
    </location>
</feature>
<dbReference type="PANTHER" id="PTHR43629:SF2">
    <property type="entry name" value="RHODANESE-LIKE_PPIC DOMAIN-CONTAINING PROTEIN 12, CHLOROPLASTIC"/>
    <property type="match status" value="1"/>
</dbReference>
<dbReference type="InterPro" id="IPR052204">
    <property type="entry name" value="PpiC/parvulin_rotamase"/>
</dbReference>
<dbReference type="PROSITE" id="PS01096">
    <property type="entry name" value="PPIC_PPIASE_1"/>
    <property type="match status" value="1"/>
</dbReference>
<evidence type="ECO:0000256" key="3">
    <source>
        <dbReference type="ARBA" id="ARBA00022490"/>
    </source>
</evidence>
<keyword evidence="8" id="KW-0697">Rotamase</keyword>
<evidence type="ECO:0000256" key="6">
    <source>
        <dbReference type="ARBA" id="ARBA00043072"/>
    </source>
</evidence>
<evidence type="ECO:0000256" key="8">
    <source>
        <dbReference type="PROSITE-ProRule" id="PRU00278"/>
    </source>
</evidence>
<name>A0A2Z4Y4U6_SUMC1</name>
<dbReference type="Pfam" id="PF13616">
    <property type="entry name" value="Rotamase_3"/>
    <property type="match status" value="1"/>
</dbReference>
<dbReference type="EMBL" id="CP030759">
    <property type="protein sequence ID" value="AXA36164.1"/>
    <property type="molecule type" value="Genomic_DNA"/>
</dbReference>
<organism evidence="10 11">
    <name type="scientific">Sumerlaea chitinivorans</name>
    <dbReference type="NCBI Taxonomy" id="2250252"/>
    <lineage>
        <taxon>Bacteria</taxon>
        <taxon>Candidatus Sumerlaeota</taxon>
        <taxon>Candidatus Sumerlaeia</taxon>
        <taxon>Candidatus Sumerlaeales</taxon>
        <taxon>Candidatus Sumerlaeaceae</taxon>
        <taxon>Candidatus Sumerlaea</taxon>
    </lineage>
</organism>
<comment type="subcellular location">
    <subcellularLocation>
        <location evidence="1">Cytoplasm</location>
    </subcellularLocation>
</comment>
<keyword evidence="3" id="KW-0963">Cytoplasm</keyword>
<evidence type="ECO:0000256" key="4">
    <source>
        <dbReference type="ARBA" id="ARBA00040926"/>
    </source>
</evidence>
<evidence type="ECO:0000256" key="5">
    <source>
        <dbReference type="ARBA" id="ARBA00041926"/>
    </source>
</evidence>
<keyword evidence="8 10" id="KW-0413">Isomerase</keyword>
<dbReference type="PROSITE" id="PS50198">
    <property type="entry name" value="PPIC_PPIASE_2"/>
    <property type="match status" value="1"/>
</dbReference>
<dbReference type="InterPro" id="IPR000297">
    <property type="entry name" value="PPIase_PpiC"/>
</dbReference>
<accession>A0A2Z4Y4U6</accession>
<evidence type="ECO:0000256" key="7">
    <source>
        <dbReference type="ARBA" id="ARBA00046231"/>
    </source>
</evidence>
<gene>
    <name evidence="10" type="ORF">BRCON_1387</name>
</gene>
<dbReference type="GO" id="GO:0003755">
    <property type="term" value="F:peptidyl-prolyl cis-trans isomerase activity"/>
    <property type="evidence" value="ECO:0007669"/>
    <property type="project" value="UniProtKB-KW"/>
</dbReference>
<sequence>MVTEIRASHILVATEKEANELKSRVERGESFAALAKQYSKCPSGQEGGDLGWFGRGVMVKSFEDAVFSAGKDLVAGPIKTQFGYHLVLVTDTRG</sequence>
<evidence type="ECO:0000313" key="11">
    <source>
        <dbReference type="Proteomes" id="UP000262583"/>
    </source>
</evidence>
<dbReference type="GO" id="GO:0005737">
    <property type="term" value="C:cytoplasm"/>
    <property type="evidence" value="ECO:0007669"/>
    <property type="project" value="UniProtKB-SubCell"/>
</dbReference>
<comment type="function">
    <text evidence="7">PPIases accelerate the folding of proteins. It prefers amino acid residues with hydrophobic side chains like leucine and phenylalanine in the P1 position of the peptides substrates.</text>
</comment>
<dbReference type="SUPFAM" id="SSF54534">
    <property type="entry name" value="FKBP-like"/>
    <property type="match status" value="1"/>
</dbReference>
<dbReference type="Gene3D" id="3.10.50.40">
    <property type="match status" value="1"/>
</dbReference>
<dbReference type="Proteomes" id="UP000262583">
    <property type="component" value="Chromosome"/>
</dbReference>
<comment type="similarity">
    <text evidence="2">Belongs to the PpiC/parvulin rotamase family.</text>
</comment>
<dbReference type="AlphaFoldDB" id="A0A2Z4Y4U6"/>
<dbReference type="KEGG" id="schv:BRCON_1387"/>
<reference evidence="10 11" key="1">
    <citation type="submission" date="2018-05" db="EMBL/GenBank/DDBJ databases">
        <title>A metagenomic window into the 2 km-deep terrestrial subsurface aquifer revealed taxonomically and functionally diverse microbial community comprising novel uncultured bacterial lineages.</title>
        <authorList>
            <person name="Kadnikov V.V."/>
            <person name="Mardanov A.V."/>
            <person name="Beletsky A.V."/>
            <person name="Banks D."/>
            <person name="Pimenov N.V."/>
            <person name="Frank Y.A."/>
            <person name="Karnachuk O.V."/>
            <person name="Ravin N.V."/>
        </authorList>
    </citation>
    <scope>NUCLEOTIDE SEQUENCE [LARGE SCALE GENOMIC DNA]</scope>
    <source>
        <strain evidence="10">BY</strain>
    </source>
</reference>
<dbReference type="InterPro" id="IPR023058">
    <property type="entry name" value="PPIase_PpiC_CS"/>
</dbReference>